<protein>
    <recommendedName>
        <fullName evidence="3">Plastid lipid-associated protein/fibrillin conserved domain-containing protein</fullName>
    </recommendedName>
</protein>
<keyword evidence="2" id="KW-1185">Reference proteome</keyword>
<dbReference type="Proteomes" id="UP001165060">
    <property type="component" value="Unassembled WGS sequence"/>
</dbReference>
<evidence type="ECO:0000313" key="2">
    <source>
        <dbReference type="Proteomes" id="UP001165060"/>
    </source>
</evidence>
<comment type="caution">
    <text evidence="1">The sequence shown here is derived from an EMBL/GenBank/DDBJ whole genome shotgun (WGS) entry which is preliminary data.</text>
</comment>
<organism evidence="1 2">
    <name type="scientific">Tetraparma gracilis</name>
    <dbReference type="NCBI Taxonomy" id="2962635"/>
    <lineage>
        <taxon>Eukaryota</taxon>
        <taxon>Sar</taxon>
        <taxon>Stramenopiles</taxon>
        <taxon>Ochrophyta</taxon>
        <taxon>Bolidophyceae</taxon>
        <taxon>Parmales</taxon>
        <taxon>Triparmaceae</taxon>
        <taxon>Tetraparma</taxon>
    </lineage>
</organism>
<evidence type="ECO:0000313" key="1">
    <source>
        <dbReference type="EMBL" id="GMI38870.1"/>
    </source>
</evidence>
<name>A0ABQ6N275_9STRA</name>
<evidence type="ECO:0008006" key="3">
    <source>
        <dbReference type="Google" id="ProtNLM"/>
    </source>
</evidence>
<reference evidence="1 2" key="1">
    <citation type="journal article" date="2023" name="Commun. Biol.">
        <title>Genome analysis of Parmales, the sister group of diatoms, reveals the evolutionary specialization of diatoms from phago-mixotrophs to photoautotrophs.</title>
        <authorList>
            <person name="Ban H."/>
            <person name="Sato S."/>
            <person name="Yoshikawa S."/>
            <person name="Yamada K."/>
            <person name="Nakamura Y."/>
            <person name="Ichinomiya M."/>
            <person name="Sato N."/>
            <person name="Blanc-Mathieu R."/>
            <person name="Endo H."/>
            <person name="Kuwata A."/>
            <person name="Ogata H."/>
        </authorList>
    </citation>
    <scope>NUCLEOTIDE SEQUENCE [LARGE SCALE GENOMIC DNA]</scope>
</reference>
<sequence>MRQTKTEMLSRLLLPPSPAQRSALADSLATLVRSNPVSTTTDSNLLDGRWSLACVAGDAAGVLSRGERGPKPKRPPRIRTPLLSSSTSLIELESSNPSLSLSTSYLFGLLSLSSINPLTSLTRTSFSTLQSRRRLKLLSLLPLPLPPASEPLDLEVLYLDTDLCVTRARDTLSVHTKNLPTPTPARRVLALFRPLLSLPLALLRLPLRLRRAPSPATAYDRIAALTPAVRYGLQIGDVGSAAAPAAAYDVRDDPLGHLTEDERQERMAGMSIGEVRRMEGERVRREERRARGGGG</sequence>
<gene>
    <name evidence="1" type="ORF">TeGR_g9782</name>
</gene>
<accession>A0ABQ6N275</accession>
<dbReference type="EMBL" id="BRYB01000846">
    <property type="protein sequence ID" value="GMI38870.1"/>
    <property type="molecule type" value="Genomic_DNA"/>
</dbReference>
<proteinExistence type="predicted"/>